<proteinExistence type="predicted"/>
<dbReference type="AlphaFoldDB" id="A0A177ATM8"/>
<name>A0A177ATM8_9BILA</name>
<accession>A0A177ATM8</accession>
<dbReference type="EMBL" id="LWCA01001323">
    <property type="protein sequence ID" value="OAF65378.1"/>
    <property type="molecule type" value="Genomic_DNA"/>
</dbReference>
<gene>
    <name evidence="1" type="ORF">A3Q56_06913</name>
</gene>
<protein>
    <submittedName>
        <fullName evidence="1">Uncharacterized protein</fullName>
    </submittedName>
</protein>
<sequence length="52" mass="5924">MAARFTIHASLDNSDTGVTYKISRTINIQGNMLEIFDLPYMQETPYSQTEPI</sequence>
<comment type="caution">
    <text evidence="1">The sequence shown here is derived from an EMBL/GenBank/DDBJ whole genome shotgun (WGS) entry which is preliminary data.</text>
</comment>
<evidence type="ECO:0000313" key="1">
    <source>
        <dbReference type="EMBL" id="OAF65378.1"/>
    </source>
</evidence>
<keyword evidence="2" id="KW-1185">Reference proteome</keyword>
<evidence type="ECO:0000313" key="2">
    <source>
        <dbReference type="Proteomes" id="UP000078046"/>
    </source>
</evidence>
<organism evidence="1 2">
    <name type="scientific">Intoshia linei</name>
    <dbReference type="NCBI Taxonomy" id="1819745"/>
    <lineage>
        <taxon>Eukaryota</taxon>
        <taxon>Metazoa</taxon>
        <taxon>Spiralia</taxon>
        <taxon>Lophotrochozoa</taxon>
        <taxon>Mesozoa</taxon>
        <taxon>Orthonectida</taxon>
        <taxon>Rhopaluridae</taxon>
        <taxon>Intoshia</taxon>
    </lineage>
</organism>
<reference evidence="1 2" key="1">
    <citation type="submission" date="2016-04" db="EMBL/GenBank/DDBJ databases">
        <title>The genome of Intoshia linei affirms orthonectids as highly simplified spiralians.</title>
        <authorList>
            <person name="Mikhailov K.V."/>
            <person name="Slusarev G.S."/>
            <person name="Nikitin M.A."/>
            <person name="Logacheva M.D."/>
            <person name="Penin A."/>
            <person name="Aleoshin V."/>
            <person name="Panchin Y.V."/>
        </authorList>
    </citation>
    <scope>NUCLEOTIDE SEQUENCE [LARGE SCALE GENOMIC DNA]</scope>
    <source>
        <strain evidence="1">Intl2013</strain>
        <tissue evidence="1">Whole animal</tissue>
    </source>
</reference>
<dbReference type="Proteomes" id="UP000078046">
    <property type="component" value="Unassembled WGS sequence"/>
</dbReference>